<dbReference type="Gene3D" id="1.10.1670.10">
    <property type="entry name" value="Helix-hairpin-Helix base-excision DNA repair enzymes (C-terminal)"/>
    <property type="match status" value="1"/>
</dbReference>
<evidence type="ECO:0000256" key="3">
    <source>
        <dbReference type="ARBA" id="ARBA00008343"/>
    </source>
</evidence>
<dbReference type="STRING" id="1122209.SAMN02745752_02589"/>
<comment type="similarity">
    <text evidence="3 14">Belongs to the Nth/MutY family.</text>
</comment>
<keyword evidence="8 14" id="KW-0227">DNA damage</keyword>
<evidence type="ECO:0000256" key="6">
    <source>
        <dbReference type="ARBA" id="ARBA00022485"/>
    </source>
</evidence>
<dbReference type="SMART" id="SM00478">
    <property type="entry name" value="ENDO3c"/>
    <property type="match status" value="1"/>
</dbReference>
<evidence type="ECO:0000256" key="9">
    <source>
        <dbReference type="ARBA" id="ARBA00022801"/>
    </source>
</evidence>
<protein>
    <recommendedName>
        <fullName evidence="5 14">Adenine DNA glycosylase</fullName>
        <ecNumber evidence="4 14">3.2.2.31</ecNumber>
    </recommendedName>
</protein>
<keyword evidence="9" id="KW-0378">Hydrolase</keyword>
<dbReference type="GO" id="GO:0000701">
    <property type="term" value="F:purine-specific mismatch base pair DNA N-glycosylase activity"/>
    <property type="evidence" value="ECO:0007669"/>
    <property type="project" value="UniProtKB-EC"/>
</dbReference>
<evidence type="ECO:0000256" key="11">
    <source>
        <dbReference type="ARBA" id="ARBA00023014"/>
    </source>
</evidence>
<dbReference type="CDD" id="cd00056">
    <property type="entry name" value="ENDO3c"/>
    <property type="match status" value="1"/>
</dbReference>
<dbReference type="GO" id="GO:0006284">
    <property type="term" value="P:base-excision repair"/>
    <property type="evidence" value="ECO:0007669"/>
    <property type="project" value="UniProtKB-UniRule"/>
</dbReference>
<dbReference type="FunFam" id="1.10.340.30:FF:000002">
    <property type="entry name" value="Adenine DNA glycosylase"/>
    <property type="match status" value="1"/>
</dbReference>
<keyword evidence="18" id="KW-1185">Reference proteome</keyword>
<dbReference type="InterPro" id="IPR015797">
    <property type="entry name" value="NUDIX_hydrolase-like_dom_sf"/>
</dbReference>
<dbReference type="Proteomes" id="UP000182350">
    <property type="component" value="Unassembled WGS sequence"/>
</dbReference>
<keyword evidence="7" id="KW-0479">Metal-binding</keyword>
<dbReference type="Pfam" id="PF00730">
    <property type="entry name" value="HhH-GPD"/>
    <property type="match status" value="1"/>
</dbReference>
<evidence type="ECO:0000256" key="8">
    <source>
        <dbReference type="ARBA" id="ARBA00022763"/>
    </source>
</evidence>
<dbReference type="EMBL" id="FPJW01000010">
    <property type="protein sequence ID" value="SFX70296.1"/>
    <property type="molecule type" value="Genomic_DNA"/>
</dbReference>
<dbReference type="NCBIfam" id="TIGR01084">
    <property type="entry name" value="mutY"/>
    <property type="match status" value="1"/>
</dbReference>
<evidence type="ECO:0000256" key="14">
    <source>
        <dbReference type="RuleBase" id="RU365096"/>
    </source>
</evidence>
<comment type="catalytic activity">
    <reaction evidence="1 14">
        <text>Hydrolyzes free adenine bases from 7,8-dihydro-8-oxoguanine:adenine mismatched double-stranded DNA, leaving an apurinic site.</text>
        <dbReference type="EC" id="3.2.2.31"/>
    </reaction>
</comment>
<dbReference type="InterPro" id="IPR044298">
    <property type="entry name" value="MIG/MutY"/>
</dbReference>
<comment type="function">
    <text evidence="2">Adenine glycosylase active on G-A mispairs. MutY also corrects error-prone DNA synthesis past GO lesions which are due to the oxidatively damaged form of guanine: 7,8-dihydro-8-oxoguanine (8-oxo-dGTP).</text>
</comment>
<dbReference type="OrthoDB" id="9802365at2"/>
<name>A0A1K1Z8A9_9GAMM</name>
<dbReference type="InterPro" id="IPR011257">
    <property type="entry name" value="DNA_glycosylase"/>
</dbReference>
<dbReference type="PANTHER" id="PTHR42944:SF1">
    <property type="entry name" value="ADENINE DNA GLYCOSYLASE"/>
    <property type="match status" value="1"/>
</dbReference>
<dbReference type="AlphaFoldDB" id="A0A1K1Z8A9"/>
<dbReference type="GO" id="GO:0051539">
    <property type="term" value="F:4 iron, 4 sulfur cluster binding"/>
    <property type="evidence" value="ECO:0007669"/>
    <property type="project" value="UniProtKB-UniRule"/>
</dbReference>
<dbReference type="EC" id="3.2.2.31" evidence="4 14"/>
<keyword evidence="11" id="KW-0411">Iron-sulfur</keyword>
<dbReference type="PANTHER" id="PTHR42944">
    <property type="entry name" value="ADENINE DNA GLYCOSYLASE"/>
    <property type="match status" value="1"/>
</dbReference>
<keyword evidence="10 14" id="KW-0408">Iron</keyword>
<dbReference type="InterPro" id="IPR029119">
    <property type="entry name" value="MutY_C"/>
</dbReference>
<evidence type="ECO:0000256" key="12">
    <source>
        <dbReference type="ARBA" id="ARBA00023204"/>
    </source>
</evidence>
<dbReference type="InterPro" id="IPR003265">
    <property type="entry name" value="HhH-GPD_domain"/>
</dbReference>
<evidence type="ECO:0000256" key="7">
    <source>
        <dbReference type="ARBA" id="ARBA00022723"/>
    </source>
</evidence>
<evidence type="ECO:0000313" key="18">
    <source>
        <dbReference type="Proteomes" id="UP000182350"/>
    </source>
</evidence>
<dbReference type="GO" id="GO:0032357">
    <property type="term" value="F:oxidized purine DNA binding"/>
    <property type="evidence" value="ECO:0007669"/>
    <property type="project" value="TreeGrafter"/>
</dbReference>
<feature type="region of interest" description="Disordered" evidence="15">
    <location>
        <begin position="312"/>
        <end position="332"/>
    </location>
</feature>
<evidence type="ECO:0000256" key="5">
    <source>
        <dbReference type="ARBA" id="ARBA00022023"/>
    </source>
</evidence>
<dbReference type="GO" id="GO:0006298">
    <property type="term" value="P:mismatch repair"/>
    <property type="evidence" value="ECO:0007669"/>
    <property type="project" value="TreeGrafter"/>
</dbReference>
<dbReference type="Pfam" id="PF14815">
    <property type="entry name" value="NUDIX_4"/>
    <property type="match status" value="1"/>
</dbReference>
<evidence type="ECO:0000256" key="2">
    <source>
        <dbReference type="ARBA" id="ARBA00002933"/>
    </source>
</evidence>
<accession>A0A1K1Z8A9</accession>
<dbReference type="RefSeq" id="WP_072326914.1">
    <property type="nucleotide sequence ID" value="NZ_FPJW01000010.1"/>
</dbReference>
<evidence type="ECO:0000256" key="4">
    <source>
        <dbReference type="ARBA" id="ARBA00012045"/>
    </source>
</evidence>
<dbReference type="InterPro" id="IPR005760">
    <property type="entry name" value="A/G_AdeGlyc_MutY"/>
</dbReference>
<comment type="cofactor">
    <cofactor evidence="14">
        <name>[4Fe-4S] cluster</name>
        <dbReference type="ChEBI" id="CHEBI:49883"/>
    </cofactor>
    <text evidence="14">Binds 1 [4Fe-4S] cluster.</text>
</comment>
<dbReference type="Pfam" id="PF10576">
    <property type="entry name" value="EndIII_4Fe-2S"/>
    <property type="match status" value="1"/>
</dbReference>
<dbReference type="Gene3D" id="1.10.340.30">
    <property type="entry name" value="Hypothetical protein, domain 2"/>
    <property type="match status" value="1"/>
</dbReference>
<dbReference type="GO" id="GO:0046872">
    <property type="term" value="F:metal ion binding"/>
    <property type="evidence" value="ECO:0007669"/>
    <property type="project" value="UniProtKB-UniRule"/>
</dbReference>
<dbReference type="CDD" id="cd03431">
    <property type="entry name" value="NUDIX_DNA_Glycosylase_C-MutY"/>
    <property type="match status" value="1"/>
</dbReference>
<dbReference type="GO" id="GO:0034039">
    <property type="term" value="F:8-oxo-7,8-dihydroguanine DNA N-glycosylase activity"/>
    <property type="evidence" value="ECO:0007669"/>
    <property type="project" value="TreeGrafter"/>
</dbReference>
<dbReference type="SUPFAM" id="SSF55811">
    <property type="entry name" value="Nudix"/>
    <property type="match status" value="1"/>
</dbReference>
<keyword evidence="6" id="KW-0004">4Fe-4S</keyword>
<evidence type="ECO:0000256" key="15">
    <source>
        <dbReference type="SAM" id="MobiDB-lite"/>
    </source>
</evidence>
<dbReference type="SUPFAM" id="SSF48150">
    <property type="entry name" value="DNA-glycosylase"/>
    <property type="match status" value="1"/>
</dbReference>
<dbReference type="GO" id="GO:0035485">
    <property type="term" value="F:adenine/guanine mispair binding"/>
    <property type="evidence" value="ECO:0007669"/>
    <property type="project" value="TreeGrafter"/>
</dbReference>
<sequence>MKVTCFSDSLLDWYQHQGRKHLPWQQTQDPYRIWVSEIMLQQTQVTTVLGYYQRFMTRFPDLASLAAASLDEVLHHWAGLGYYSRARNLHRCAQQVVAEHQGAFPVHDQQLMEALPGIGPSTAAAIRAFSTGARAVILDGNVKRVVARYFAIEGWPGQSAITRLLWQKADQLTPDTRLAEYTQAIMDLGATCCTPRNPQCGSCPVQEHCQAHLQGRTDQLPTAKPGKKLPEHTRHALLLTNPAQHLLLEQRPANGIWGGLWSLPEFDEASQLQQWLEQQYPGSSLTGDVHQQLHTFSHYRLQLMIHSHQLNTDAANPGEPRAEPGYHSRPLNWYDPDTRSSIGLAAPVSRLLQARSKTS</sequence>
<dbReference type="InterPro" id="IPR003651">
    <property type="entry name" value="Endonuclease3_FeS-loop_motif"/>
</dbReference>
<keyword evidence="13 14" id="KW-0326">Glycosidase</keyword>
<evidence type="ECO:0000259" key="16">
    <source>
        <dbReference type="SMART" id="SM00478"/>
    </source>
</evidence>
<proteinExistence type="inferred from homology"/>
<feature type="domain" description="HhH-GPD" evidence="16">
    <location>
        <begin position="39"/>
        <end position="191"/>
    </location>
</feature>
<gene>
    <name evidence="17" type="ORF">SAMN02745752_02589</name>
</gene>
<evidence type="ECO:0000313" key="17">
    <source>
        <dbReference type="EMBL" id="SFX70296.1"/>
    </source>
</evidence>
<dbReference type="Gene3D" id="3.90.79.10">
    <property type="entry name" value="Nucleoside Triphosphate Pyrophosphohydrolase"/>
    <property type="match status" value="1"/>
</dbReference>
<organism evidence="17 18">
    <name type="scientific">Marinospirillum alkaliphilum DSM 21637</name>
    <dbReference type="NCBI Taxonomy" id="1122209"/>
    <lineage>
        <taxon>Bacteria</taxon>
        <taxon>Pseudomonadati</taxon>
        <taxon>Pseudomonadota</taxon>
        <taxon>Gammaproteobacteria</taxon>
        <taxon>Oceanospirillales</taxon>
        <taxon>Oceanospirillaceae</taxon>
        <taxon>Marinospirillum</taxon>
    </lineage>
</organism>
<dbReference type="InterPro" id="IPR023170">
    <property type="entry name" value="HhH_base_excis_C"/>
</dbReference>
<reference evidence="17 18" key="1">
    <citation type="submission" date="2016-11" db="EMBL/GenBank/DDBJ databases">
        <authorList>
            <person name="Jaros S."/>
            <person name="Januszkiewicz K."/>
            <person name="Wedrychowicz H."/>
        </authorList>
    </citation>
    <scope>NUCLEOTIDE SEQUENCE [LARGE SCALE GENOMIC DNA]</scope>
    <source>
        <strain evidence="17 18">DSM 21637</strain>
    </source>
</reference>
<evidence type="ECO:0000256" key="10">
    <source>
        <dbReference type="ARBA" id="ARBA00023004"/>
    </source>
</evidence>
<evidence type="ECO:0000256" key="13">
    <source>
        <dbReference type="ARBA" id="ARBA00023295"/>
    </source>
</evidence>
<evidence type="ECO:0000256" key="1">
    <source>
        <dbReference type="ARBA" id="ARBA00000843"/>
    </source>
</evidence>
<keyword evidence="12" id="KW-0234">DNA repair</keyword>